<dbReference type="RefSeq" id="WP_122909347.1">
    <property type="nucleotide sequence ID" value="NZ_CBCSBE010000012.1"/>
</dbReference>
<dbReference type="OrthoDB" id="1890113at2"/>
<evidence type="ECO:0000313" key="2">
    <source>
        <dbReference type="Proteomes" id="UP000282028"/>
    </source>
</evidence>
<evidence type="ECO:0000313" key="1">
    <source>
        <dbReference type="EMBL" id="RNB73351.1"/>
    </source>
</evidence>
<dbReference type="Gene3D" id="3.20.20.150">
    <property type="entry name" value="Divalent-metal-dependent TIM barrel enzymes"/>
    <property type="match status" value="1"/>
</dbReference>
<organism evidence="1 2">
    <name type="scientific">Brevibacillus invocatus</name>
    <dbReference type="NCBI Taxonomy" id="173959"/>
    <lineage>
        <taxon>Bacteria</taxon>
        <taxon>Bacillati</taxon>
        <taxon>Bacillota</taxon>
        <taxon>Bacilli</taxon>
        <taxon>Bacillales</taxon>
        <taxon>Paenibacillaceae</taxon>
        <taxon>Brevibacillus</taxon>
    </lineage>
</organism>
<evidence type="ECO:0008006" key="3">
    <source>
        <dbReference type="Google" id="ProtNLM"/>
    </source>
</evidence>
<gene>
    <name evidence="1" type="ORF">EDM52_12670</name>
</gene>
<accession>A0A3M8CCZ8</accession>
<dbReference type="AlphaFoldDB" id="A0A3M8CCZ8"/>
<reference evidence="1 2" key="1">
    <citation type="submission" date="2018-10" db="EMBL/GenBank/DDBJ databases">
        <title>Phylogenomics of Brevibacillus.</title>
        <authorList>
            <person name="Dunlap C."/>
        </authorList>
    </citation>
    <scope>NUCLEOTIDE SEQUENCE [LARGE SCALE GENOMIC DNA]</scope>
    <source>
        <strain evidence="1 2">JCM 12215</strain>
    </source>
</reference>
<proteinExistence type="predicted"/>
<comment type="caution">
    <text evidence="1">The sequence shown here is derived from an EMBL/GenBank/DDBJ whole genome shotgun (WGS) entry which is preliminary data.</text>
</comment>
<keyword evidence="2" id="KW-1185">Reference proteome</keyword>
<name>A0A3M8CCZ8_9BACL</name>
<sequence length="214" mass="25506">MESVKELKPAYVLFHYPKPVILDNRVNWEKWRFADRREYVYESEYSLAEFAEKSACLFAWLDKKSEEYLFTPVLELDACNRYVYDTQIVEDLLLKHPRVKLCLDTGRLFLQEWIDPYFDAKKVLKKYARYAETIHLWTTKITGDEVAYNHFPALPDCQPGAGWAPIEEYLKIIRTENPTVKIVFEHRSEQISAEQLERCYRWVDQLLHGKMVEA</sequence>
<dbReference type="SUPFAM" id="SSF51658">
    <property type="entry name" value="Xylose isomerase-like"/>
    <property type="match status" value="1"/>
</dbReference>
<dbReference type="EMBL" id="RHHR01000019">
    <property type="protein sequence ID" value="RNB73351.1"/>
    <property type="molecule type" value="Genomic_DNA"/>
</dbReference>
<dbReference type="InterPro" id="IPR036237">
    <property type="entry name" value="Xyl_isomerase-like_sf"/>
</dbReference>
<protein>
    <recommendedName>
        <fullName evidence="3">Sugar phosphate isomerase/epimerase</fullName>
    </recommendedName>
</protein>
<dbReference type="Proteomes" id="UP000282028">
    <property type="component" value="Unassembled WGS sequence"/>
</dbReference>